<evidence type="ECO:0000313" key="2">
    <source>
        <dbReference type="EMBL" id="KRY65490.1"/>
    </source>
</evidence>
<evidence type="ECO:0000313" key="4">
    <source>
        <dbReference type="Proteomes" id="UP000054632"/>
    </source>
</evidence>
<dbReference type="EMBL" id="JYDU01000014">
    <property type="protein sequence ID" value="KRX99557.1"/>
    <property type="molecule type" value="Genomic_DNA"/>
</dbReference>
<evidence type="ECO:0000313" key="3">
    <source>
        <dbReference type="EMBL" id="KRZ26220.1"/>
    </source>
</evidence>
<dbReference type="Proteomes" id="UP000054815">
    <property type="component" value="Unassembled WGS sequence"/>
</dbReference>
<name>A0A0V1DWL4_TRIPS</name>
<dbReference type="AlphaFoldDB" id="A0A0V1DWL4"/>
<dbReference type="Proteomes" id="UP000054826">
    <property type="component" value="Unassembled WGS sequence"/>
</dbReference>
<comment type="caution">
    <text evidence="2">The sequence shown here is derived from an EMBL/GenBank/DDBJ whole genome shotgun (WGS) entry which is preliminary data.</text>
</comment>
<protein>
    <submittedName>
        <fullName evidence="2">Uncharacterized protein</fullName>
    </submittedName>
</protein>
<accession>A0A0V1DWL4</accession>
<organism evidence="2 4">
    <name type="scientific">Trichinella pseudospiralis</name>
    <name type="common">Parasitic roundworm</name>
    <dbReference type="NCBI Taxonomy" id="6337"/>
    <lineage>
        <taxon>Eukaryota</taxon>
        <taxon>Metazoa</taxon>
        <taxon>Ecdysozoa</taxon>
        <taxon>Nematoda</taxon>
        <taxon>Enoplea</taxon>
        <taxon>Dorylaimia</taxon>
        <taxon>Trichinellida</taxon>
        <taxon>Trichinellidae</taxon>
        <taxon>Trichinella</taxon>
    </lineage>
</organism>
<proteinExistence type="predicted"/>
<evidence type="ECO:0000313" key="5">
    <source>
        <dbReference type="Proteomes" id="UP000054815"/>
    </source>
</evidence>
<dbReference type="EMBL" id="JYDV01000185">
    <property type="protein sequence ID" value="KRZ26220.1"/>
    <property type="molecule type" value="Genomic_DNA"/>
</dbReference>
<gene>
    <name evidence="2" type="ORF">T4A_1458</name>
    <name evidence="3" type="ORF">T4C_13916</name>
    <name evidence="1" type="ORF">T4E_2410</name>
</gene>
<sequence>MKDQCFMPADDYILPIISSDGDHKGCESGLTTNVDVTAVLRRIPHGDFCPMDEETAY</sequence>
<reference evidence="4 5" key="1">
    <citation type="submission" date="2015-01" db="EMBL/GenBank/DDBJ databases">
        <title>Evolution of Trichinella species and genotypes.</title>
        <authorList>
            <person name="Korhonen P.K."/>
            <person name="Edoardo P."/>
            <person name="Giuseppe L.R."/>
            <person name="Gasser R.B."/>
        </authorList>
    </citation>
    <scope>NUCLEOTIDE SEQUENCE [LARGE SCALE GENOMIC DNA]</scope>
    <source>
        <strain evidence="2">ISS13</strain>
        <strain evidence="1">ISS141</strain>
        <strain evidence="3">ISS176</strain>
    </source>
</reference>
<evidence type="ECO:0000313" key="1">
    <source>
        <dbReference type="EMBL" id="KRX99557.1"/>
    </source>
</evidence>
<dbReference type="STRING" id="6337.A0A0V1DWL4"/>
<dbReference type="Proteomes" id="UP000054632">
    <property type="component" value="Unassembled WGS sequence"/>
</dbReference>
<dbReference type="EMBL" id="JYDR01000208">
    <property type="protein sequence ID" value="KRY65490.1"/>
    <property type="molecule type" value="Genomic_DNA"/>
</dbReference>